<name>A0A2V1E9D5_9PLEO</name>
<sequence>MWQMVRGWEVQHLDPLKDISAKYPTLALATHLQGLGYQAAVNEPWNLLTPRYNRIGSPAFSEGC</sequence>
<proteinExistence type="predicted"/>
<dbReference type="STRING" id="97972.A0A2V1E9D5"/>
<dbReference type="Proteomes" id="UP000244855">
    <property type="component" value="Unassembled WGS sequence"/>
</dbReference>
<gene>
    <name evidence="1" type="ORF">DM02DRAFT_609200</name>
</gene>
<evidence type="ECO:0000313" key="2">
    <source>
        <dbReference type="Proteomes" id="UP000244855"/>
    </source>
</evidence>
<dbReference type="EMBL" id="KZ805305">
    <property type="protein sequence ID" value="PVI07228.1"/>
    <property type="molecule type" value="Genomic_DNA"/>
</dbReference>
<dbReference type="AlphaFoldDB" id="A0A2V1E9D5"/>
<evidence type="ECO:0000313" key="1">
    <source>
        <dbReference type="EMBL" id="PVI07228.1"/>
    </source>
</evidence>
<protein>
    <submittedName>
        <fullName evidence="1">Uncharacterized protein</fullName>
    </submittedName>
</protein>
<accession>A0A2V1E9D5</accession>
<reference evidence="1 2" key="1">
    <citation type="journal article" date="2018" name="Sci. Rep.">
        <title>Comparative genomics provides insights into the lifestyle and reveals functional heterogeneity of dark septate endophytic fungi.</title>
        <authorList>
            <person name="Knapp D.G."/>
            <person name="Nemeth J.B."/>
            <person name="Barry K."/>
            <person name="Hainaut M."/>
            <person name="Henrissat B."/>
            <person name="Johnson J."/>
            <person name="Kuo A."/>
            <person name="Lim J.H.P."/>
            <person name="Lipzen A."/>
            <person name="Nolan M."/>
            <person name="Ohm R.A."/>
            <person name="Tamas L."/>
            <person name="Grigoriev I.V."/>
            <person name="Spatafora J.W."/>
            <person name="Nagy L.G."/>
            <person name="Kovacs G.M."/>
        </authorList>
    </citation>
    <scope>NUCLEOTIDE SEQUENCE [LARGE SCALE GENOMIC DNA]</scope>
    <source>
        <strain evidence="1 2">DSE2036</strain>
    </source>
</reference>
<organism evidence="1 2">
    <name type="scientific">Periconia macrospinosa</name>
    <dbReference type="NCBI Taxonomy" id="97972"/>
    <lineage>
        <taxon>Eukaryota</taxon>
        <taxon>Fungi</taxon>
        <taxon>Dikarya</taxon>
        <taxon>Ascomycota</taxon>
        <taxon>Pezizomycotina</taxon>
        <taxon>Dothideomycetes</taxon>
        <taxon>Pleosporomycetidae</taxon>
        <taxon>Pleosporales</taxon>
        <taxon>Massarineae</taxon>
        <taxon>Periconiaceae</taxon>
        <taxon>Periconia</taxon>
    </lineage>
</organism>
<keyword evidence="2" id="KW-1185">Reference proteome</keyword>